<comment type="caution">
    <text evidence="1">The sequence shown here is derived from an EMBL/GenBank/DDBJ whole genome shotgun (WGS) entry which is preliminary data.</text>
</comment>
<keyword evidence="2" id="KW-1185">Reference proteome</keyword>
<proteinExistence type="predicted"/>
<organism evidence="1 2">
    <name type="scientific">Hypoxylon rubiginosum</name>
    <dbReference type="NCBI Taxonomy" id="110542"/>
    <lineage>
        <taxon>Eukaryota</taxon>
        <taxon>Fungi</taxon>
        <taxon>Dikarya</taxon>
        <taxon>Ascomycota</taxon>
        <taxon>Pezizomycotina</taxon>
        <taxon>Sordariomycetes</taxon>
        <taxon>Xylariomycetidae</taxon>
        <taxon>Xylariales</taxon>
        <taxon>Hypoxylaceae</taxon>
        <taxon>Hypoxylon</taxon>
    </lineage>
</organism>
<dbReference type="Proteomes" id="UP001497680">
    <property type="component" value="Unassembled WGS sequence"/>
</dbReference>
<sequence length="1436" mass="165251">MDISTQTEFTRRSFDRILDTLQGLGLHRQSPKFFIIYAHENDQVDIEAHQNVVRDYISWFKKVNLDVDSDRSPHGWKTSPSVAHDGASFNIIQNQICLLPHAWDDRNVDYVLIFYSELLAEYMRYERNFKMDSKTYSKALHTACGQYLLQAKPPWSKVCEEVYIIQQKYAAGMKSNFHHVLTELALLNLTNRQRDVKYTIPIVLFGDETWPEERKWQPEFVGTDSTQIRLKVEFGKEFQLFFKILLELESLESRRPLIETLRSCFQACENLSIESMTQEQYDREVELLIIRALENVRRQLTLEGSIDTERPIVTSHIRDILNLHSWLDRLSLQRISGEKLPEHINDIELAVAQNLDSKDNDNQENNRKEQKVLVHELFNAITIGNIEIQPRRILIQGKPGIGKTTLCRRLMYEYGWDENLRNKFELVVRIPVQELGHSIGLSNLLFHEYFVIVERGRELSNILGDLLLGNKVKTLVILDGLDEARGWEQAQINLLHKLIERPDVIITSRSYSSGSLTFDLQLEALGLASTHVDAYLNNTDIVSAATATDICRFIDINSFVRDMIRVPIHLDLLCYCWDEYLRQNVEKEQSDNSPPLTTTTLYQAVVRRLFRKDIPSMGKVDHGESVDRETVDAIGDAARLERVVYPEIELLEEIAIKMMELGRVEFSSMDVVEAIQRLEDKRPELPLSIEKNLSKLSLLRTHANNHPKRYSFIHLTFQEFFAAKRIARDLYNIENYLKQHKYNRQYETIWRFVAGLLDPKDLSDFFDLLDQEPRDIVGDHHFYLIMYVLHECQYRMGPSRRDVIWHRLTEWLQINLGYKKKMVEFPEQIISRQLSFGEQRSGVLREMVSSQLLLSEKLTHEIFKSGIFNLIRSLNFLSKQVSEGAISFLLGVIQEGGEHKDIAKDILGNQLTLPKGIFAVLHEWLRSEDNNLRDAAVGIVNQQLELPDEIINFALDQLAADPTSSLILRKCQNLDPQAIQKLLKPFQKAVDEGTEGPHISIILLLQNCNLQSSDMAFLETILRLSIGIIPGDLQLEALTKKIVELLRDNVHHQYEIPPGILKLFVRLLQIKDSGISDSAVYILRIQSQFHADVIQELQNIFEDCPWKIIDVLAGRITLIDKAFSFVKEQLISNKPTMEQINLMINSLFNQTDLPDDIWIAISKHLHATTYHAIGSLAAKVAKGRVFSNKVIAAFLSAEVLSRLGRFWPRGIYSRQEFSEPLFQMIESPGHAFAPEAAKTLFGLHDLGSEFIGRLVPLLAPDAGSGFSNQLPGVVFTLLAHQTKLSAETLSSLHHFISQNYNIDYIYLLWRHRHVEEFCTCLEETLNSTGELIVPQILRDSLANRPFETSSPAYIDSKTISFYRSDGTLDSLDLLDESSFRIKFREAQKLAGFPEWALVRQPGAASTPSRADIHRQQKRYPLLHCKEMLLSKFTKSD</sequence>
<evidence type="ECO:0000313" key="2">
    <source>
        <dbReference type="Proteomes" id="UP001497680"/>
    </source>
</evidence>
<dbReference type="EMBL" id="MU394423">
    <property type="protein sequence ID" value="KAI6080784.1"/>
    <property type="molecule type" value="Genomic_DNA"/>
</dbReference>
<gene>
    <name evidence="1" type="ORF">F4821DRAFT_250810</name>
</gene>
<evidence type="ECO:0000313" key="1">
    <source>
        <dbReference type="EMBL" id="KAI6080784.1"/>
    </source>
</evidence>
<reference evidence="1 2" key="1">
    <citation type="journal article" date="2022" name="New Phytol.">
        <title>Ecological generalism drives hyperdiversity of secondary metabolite gene clusters in xylarialean endophytes.</title>
        <authorList>
            <person name="Franco M.E.E."/>
            <person name="Wisecaver J.H."/>
            <person name="Arnold A.E."/>
            <person name="Ju Y.M."/>
            <person name="Slot J.C."/>
            <person name="Ahrendt S."/>
            <person name="Moore L.P."/>
            <person name="Eastman K.E."/>
            <person name="Scott K."/>
            <person name="Konkel Z."/>
            <person name="Mondo S.J."/>
            <person name="Kuo A."/>
            <person name="Hayes R.D."/>
            <person name="Haridas S."/>
            <person name="Andreopoulos B."/>
            <person name="Riley R."/>
            <person name="LaButti K."/>
            <person name="Pangilinan J."/>
            <person name="Lipzen A."/>
            <person name="Amirebrahimi M."/>
            <person name="Yan J."/>
            <person name="Adam C."/>
            <person name="Keymanesh K."/>
            <person name="Ng V."/>
            <person name="Louie K."/>
            <person name="Northen T."/>
            <person name="Drula E."/>
            <person name="Henrissat B."/>
            <person name="Hsieh H.M."/>
            <person name="Youens-Clark K."/>
            <person name="Lutzoni F."/>
            <person name="Miadlikowska J."/>
            <person name="Eastwood D.C."/>
            <person name="Hamelin R.C."/>
            <person name="Grigoriev I.V."/>
            <person name="U'Ren J.M."/>
        </authorList>
    </citation>
    <scope>NUCLEOTIDE SEQUENCE [LARGE SCALE GENOMIC DNA]</scope>
    <source>
        <strain evidence="1 2">ER1909</strain>
    </source>
</reference>
<protein>
    <submittedName>
        <fullName evidence="1">Uncharacterized protein</fullName>
    </submittedName>
</protein>
<name>A0ACC0CK38_9PEZI</name>
<accession>A0ACC0CK38</accession>